<feature type="region of interest" description="Disordered" evidence="1">
    <location>
        <begin position="34"/>
        <end position="109"/>
    </location>
</feature>
<dbReference type="AlphaFoldDB" id="A0A914EEJ0"/>
<evidence type="ECO:0000313" key="3">
    <source>
        <dbReference type="Proteomes" id="UP000887540"/>
    </source>
</evidence>
<name>A0A914EEJ0_9BILA</name>
<protein>
    <submittedName>
        <fullName evidence="4">Uncharacterized protein</fullName>
    </submittedName>
</protein>
<feature type="compositionally biased region" description="Acidic residues" evidence="1">
    <location>
        <begin position="51"/>
        <end position="63"/>
    </location>
</feature>
<accession>A0A914EEJ0</accession>
<evidence type="ECO:0000256" key="2">
    <source>
        <dbReference type="SAM" id="SignalP"/>
    </source>
</evidence>
<keyword evidence="2" id="KW-0732">Signal</keyword>
<proteinExistence type="predicted"/>
<feature type="chain" id="PRO_5037309504" evidence="2">
    <location>
        <begin position="20"/>
        <end position="270"/>
    </location>
</feature>
<evidence type="ECO:0000313" key="4">
    <source>
        <dbReference type="WBParaSite" id="ACRNAN_scaffold7697.g12167.t2"/>
    </source>
</evidence>
<reference evidence="4" key="1">
    <citation type="submission" date="2022-11" db="UniProtKB">
        <authorList>
            <consortium name="WormBaseParasite"/>
        </authorList>
    </citation>
    <scope>IDENTIFICATION</scope>
</reference>
<feature type="signal peptide" evidence="2">
    <location>
        <begin position="1"/>
        <end position="19"/>
    </location>
</feature>
<keyword evidence="3" id="KW-1185">Reference proteome</keyword>
<dbReference type="Proteomes" id="UP000887540">
    <property type="component" value="Unplaced"/>
</dbReference>
<dbReference type="WBParaSite" id="ACRNAN_scaffold7697.g12167.t2">
    <property type="protein sequence ID" value="ACRNAN_scaffold7697.g12167.t2"/>
    <property type="gene ID" value="ACRNAN_scaffold7697.g12167"/>
</dbReference>
<organism evidence="3 4">
    <name type="scientific">Acrobeloides nanus</name>
    <dbReference type="NCBI Taxonomy" id="290746"/>
    <lineage>
        <taxon>Eukaryota</taxon>
        <taxon>Metazoa</taxon>
        <taxon>Ecdysozoa</taxon>
        <taxon>Nematoda</taxon>
        <taxon>Chromadorea</taxon>
        <taxon>Rhabditida</taxon>
        <taxon>Tylenchina</taxon>
        <taxon>Cephalobomorpha</taxon>
        <taxon>Cephaloboidea</taxon>
        <taxon>Cephalobidae</taxon>
        <taxon>Acrobeloides</taxon>
    </lineage>
</organism>
<feature type="compositionally biased region" description="Basic and acidic residues" evidence="1">
    <location>
        <begin position="92"/>
        <end position="101"/>
    </location>
</feature>
<sequence length="270" mass="29180">MSRFFLLLILGLCLPYIASELSKYVFNTGIHDRSGYGNGDEDGSVSHESSEETESTSYGDEDFSSSSISDENIENRKSTSESTSEESASDSKSCEKPRESCQDPSGKSGLYISNGAVNTDDTVLKPPSSICDCETGSRQFFTSVSSSTTTIRLAITNKEISYALDSSDAACPELCIRDDKNQFWIPTKDSVAYIASRCIGTYCYNDMGLESGELTRVGGSETFTDTTGDIDTTQIGAGPSGTYMKVEAISCQGCEWISKEETSKCFARAT</sequence>
<evidence type="ECO:0000256" key="1">
    <source>
        <dbReference type="SAM" id="MobiDB-lite"/>
    </source>
</evidence>